<dbReference type="InterPro" id="IPR029044">
    <property type="entry name" value="Nucleotide-diphossugar_trans"/>
</dbReference>
<dbReference type="Proteomes" id="UP000591844">
    <property type="component" value="Unassembled WGS sequence"/>
</dbReference>
<keyword evidence="2" id="KW-0808">Transferase</keyword>
<sequence length="255" mass="29564">MKEDSNEVIVSIIMPSYNSANFIEQSIESVLEQTFSKWELLIIDDCSKDDTIKSVMKFKDNRISLIALKENVGAGKARNIGLELAKGKYIAFIDSDDLWMPKKLEHQITYMIENQEIAAVCTGYIFINEKNKPIRGKIIPDKIITLNSYMKNTCIGFSTSMVNRAITGSFYLSEIRLRQDTHLWISLLTQGFKIEGLPEELVKYRVREHQISGNKLKSAIRTLKLYWSFKEIPWKNRLFNFTYYSINGILKRLIK</sequence>
<evidence type="ECO:0000313" key="2">
    <source>
        <dbReference type="EMBL" id="NHB92018.1"/>
    </source>
</evidence>
<organism evidence="2 3">
    <name type="scientific">Photorhabdus cinerea</name>
    <dbReference type="NCBI Taxonomy" id="471575"/>
    <lineage>
        <taxon>Bacteria</taxon>
        <taxon>Pseudomonadati</taxon>
        <taxon>Pseudomonadota</taxon>
        <taxon>Gammaproteobacteria</taxon>
        <taxon>Enterobacterales</taxon>
        <taxon>Morganellaceae</taxon>
        <taxon>Photorhabdus</taxon>
    </lineage>
</organism>
<name>A0A7X5QCX2_9GAMM</name>
<proteinExistence type="predicted"/>
<evidence type="ECO:0000259" key="1">
    <source>
        <dbReference type="Pfam" id="PF00535"/>
    </source>
</evidence>
<reference evidence="2 3" key="1">
    <citation type="submission" date="2018-02" db="EMBL/GenBank/DDBJ databases">
        <authorList>
            <person name="Machado R.A."/>
        </authorList>
    </citation>
    <scope>NUCLEOTIDE SEQUENCE [LARGE SCALE GENOMIC DNA]</scope>
    <source>
        <strain evidence="2 3">DSM 19724</strain>
    </source>
</reference>
<dbReference type="Gene3D" id="3.90.550.10">
    <property type="entry name" value="Spore Coat Polysaccharide Biosynthesis Protein SpsA, Chain A"/>
    <property type="match status" value="1"/>
</dbReference>
<dbReference type="Pfam" id="PF00535">
    <property type="entry name" value="Glycos_transf_2"/>
    <property type="match status" value="1"/>
</dbReference>
<dbReference type="EMBL" id="PUJW01000006">
    <property type="protein sequence ID" value="NHB92018.1"/>
    <property type="molecule type" value="Genomic_DNA"/>
</dbReference>
<protein>
    <submittedName>
        <fullName evidence="2">Glycosyltransferase family 2 protein</fullName>
    </submittedName>
</protein>
<dbReference type="PANTHER" id="PTHR22916">
    <property type="entry name" value="GLYCOSYLTRANSFERASE"/>
    <property type="match status" value="1"/>
</dbReference>
<dbReference type="InterPro" id="IPR001173">
    <property type="entry name" value="Glyco_trans_2-like"/>
</dbReference>
<dbReference type="PANTHER" id="PTHR22916:SF3">
    <property type="entry name" value="UDP-GLCNAC:BETAGAL BETA-1,3-N-ACETYLGLUCOSAMINYLTRANSFERASE-LIKE PROTEIN 1"/>
    <property type="match status" value="1"/>
</dbReference>
<dbReference type="AlphaFoldDB" id="A0A7X5QCX2"/>
<keyword evidence="3" id="KW-1185">Reference proteome</keyword>
<gene>
    <name evidence="2" type="ORF">C5469_07600</name>
</gene>
<dbReference type="RefSeq" id="WP_166304527.1">
    <property type="nucleotide sequence ID" value="NZ_CAWPIB010000006.1"/>
</dbReference>
<dbReference type="GO" id="GO:0016758">
    <property type="term" value="F:hexosyltransferase activity"/>
    <property type="evidence" value="ECO:0007669"/>
    <property type="project" value="UniProtKB-ARBA"/>
</dbReference>
<accession>A0A7X5QCX2</accession>
<feature type="domain" description="Glycosyltransferase 2-like" evidence="1">
    <location>
        <begin position="11"/>
        <end position="165"/>
    </location>
</feature>
<dbReference type="SUPFAM" id="SSF53448">
    <property type="entry name" value="Nucleotide-diphospho-sugar transferases"/>
    <property type="match status" value="1"/>
</dbReference>
<dbReference type="CDD" id="cd00761">
    <property type="entry name" value="Glyco_tranf_GTA_type"/>
    <property type="match status" value="1"/>
</dbReference>
<evidence type="ECO:0000313" key="3">
    <source>
        <dbReference type="Proteomes" id="UP000591844"/>
    </source>
</evidence>
<comment type="caution">
    <text evidence="2">The sequence shown here is derived from an EMBL/GenBank/DDBJ whole genome shotgun (WGS) entry which is preliminary data.</text>
</comment>